<dbReference type="PANTHER" id="PTHR21419">
    <property type="match status" value="1"/>
</dbReference>
<dbReference type="InterPro" id="IPR028994">
    <property type="entry name" value="Integrin_alpha_N"/>
</dbReference>
<keyword evidence="11" id="KW-1185">Reference proteome</keyword>
<dbReference type="Pfam" id="PF01839">
    <property type="entry name" value="FG-GAP"/>
    <property type="match status" value="1"/>
</dbReference>
<accession>A0A9N8H858</accession>
<keyword evidence="4 7" id="KW-1133">Transmembrane helix</keyword>
<evidence type="ECO:0000313" key="10">
    <source>
        <dbReference type="EMBL" id="CAB9500428.1"/>
    </source>
</evidence>
<dbReference type="AlphaFoldDB" id="A0A9N8H858"/>
<feature type="chain" id="PRO_5040105061" description="DEX1 C-terminal domain-containing protein" evidence="8">
    <location>
        <begin position="28"/>
        <end position="1242"/>
    </location>
</feature>
<feature type="signal peptide" evidence="8">
    <location>
        <begin position="1"/>
        <end position="27"/>
    </location>
</feature>
<dbReference type="InterPro" id="IPR013517">
    <property type="entry name" value="FG-GAP"/>
</dbReference>
<comment type="caution">
    <text evidence="10">The sequence shown here is derived from an EMBL/GenBank/DDBJ whole genome shotgun (WGS) entry which is preliminary data.</text>
</comment>
<protein>
    <recommendedName>
        <fullName evidence="9">DEX1 C-terminal domain-containing protein</fullName>
    </recommendedName>
</protein>
<keyword evidence="5 7" id="KW-0472">Membrane</keyword>
<evidence type="ECO:0000256" key="5">
    <source>
        <dbReference type="ARBA" id="ARBA00023136"/>
    </source>
</evidence>
<sequence length="1242" mass="142227">MAKAAGFFSATCLIGWLSLLLPTGYNAEPQSKPYIPFRTDPTEHSFVKHVISWDDNRSDRKRSNVRNFDAIANEAAGKSQCPLHFTLGVSRRAHHKAQNSNAFSVVRPAVVHPVFPARGPGRQIIHTTLYEHLDLLSPEIASGPESASSTIIKEGLIQHQEFPLLFESSSFAYSSPIVHDVNGDAIPDAILSDYDGGIYIVGLHQGKDGKRWFHKAQVPRIFIRKTWVEARVNETWKKLHPEEPEPEKEQEGEGDEHGSRDPYHSYFEYSSGHNHGQKDVLRGVTANVLGQKPEDLNGLKNRRSKKPGPVNTDRGSGEEEEHEKEKNEEGETNHEAVNRRRLQEVDILDEMDASFPRRRLQEVNQEEENRRRQEEENRRREEENKRHREEEENKRRREEEEHRKRQEEENRRHEEENRRKQEEENKRRREEEENRKRQEEENRRHEEENRRKQEEENKRREEDNRRKQEEENRHREEEANRKRQEEENKHREEEENRKRQEEESRHREEEENRKRQEEDNRRREEEENRKRQEEAQQREHEVQQEPERRGEEHHVAERGDSAPEERTEQTEEGGPDEEAEENEEVEGEGEGDDDESESASEAGPYDDAYRSESNSYGDDREPPSDYGYGGGDDMYGAAGGYDDYYGRYQNYRDDYYDEKHYVRINPHILATPTLAELPKLYGSDDEVEDILFVPVSYYLDEDEYEGHLSYRRFENTDAGDETEVQRGMYIASAIMLFQLNGGDPRWGRQEHLDLSTDHSSPQNATLLGKIPVSEDHTHMGAFALSKPAVGDIDGDGKLDVLIGTSMGIVYAFDATHMTLKNNWPIQMPAAVESPIVLEDVAANTKLETIVADIGGNVAVFDEDANKVWHRDLRAAASDGPSVVRASSPMSLGDINGDGILDIVLSLQILHEQSNKEITVVFAMHGSTGRDLDNFPIAFDTPPPQRSKPMEDWVHEQLPGLLLVDLHGDQSHVKDYIRRNGTKWEKSNRKASPGGGTAAGLHLVFPVGETLYIIEGGSGCTQTFGVGEEMVSMVQVDDVHGTNSLDLVVSTTSGNIITMESSAPYHPLNVWNNGDTRGRLSGPVHGFSASQGIFVHGVSREYRDIFGVFVPVTLEIFDNRPDIHNEPDKRVYKVEIRDGTSYKRTIWRNTYNQTGVFTERLYIPHGAGYYALLVQMRGSNGLVYEDMFHVGYNVNYMDGFGILLWFPLLLAAVAIFLGSSRNVRWDDDDYENGNRGGGLGILG</sequence>
<evidence type="ECO:0000256" key="8">
    <source>
        <dbReference type="SAM" id="SignalP"/>
    </source>
</evidence>
<feature type="compositionally biased region" description="Acidic residues" evidence="6">
    <location>
        <begin position="570"/>
        <end position="598"/>
    </location>
</feature>
<dbReference type="EMBL" id="CAICTM010000082">
    <property type="protein sequence ID" value="CAB9500428.1"/>
    <property type="molecule type" value="Genomic_DNA"/>
</dbReference>
<dbReference type="SUPFAM" id="SSF69318">
    <property type="entry name" value="Integrin alpha N-terminal domain"/>
    <property type="match status" value="1"/>
</dbReference>
<evidence type="ECO:0000313" key="11">
    <source>
        <dbReference type="Proteomes" id="UP001153069"/>
    </source>
</evidence>
<dbReference type="PANTHER" id="PTHR21419:SF23">
    <property type="entry name" value="PROTEIN DEFECTIVE IN EXINE FORMATION 1"/>
    <property type="match status" value="1"/>
</dbReference>
<dbReference type="Proteomes" id="UP001153069">
    <property type="component" value="Unassembled WGS sequence"/>
</dbReference>
<name>A0A9N8H858_9STRA</name>
<dbReference type="InterPro" id="IPR056376">
    <property type="entry name" value="DEX1_C"/>
</dbReference>
<dbReference type="Gene3D" id="2.130.10.130">
    <property type="entry name" value="Integrin alpha, N-terminal"/>
    <property type="match status" value="1"/>
</dbReference>
<comment type="subcellular location">
    <subcellularLocation>
        <location evidence="1">Membrane</location>
        <topology evidence="1">Single-pass membrane protein</topology>
    </subcellularLocation>
</comment>
<evidence type="ECO:0000256" key="7">
    <source>
        <dbReference type="SAM" id="Phobius"/>
    </source>
</evidence>
<proteinExistence type="predicted"/>
<keyword evidence="3 8" id="KW-0732">Signal</keyword>
<feature type="transmembrane region" description="Helical" evidence="7">
    <location>
        <begin position="1195"/>
        <end position="1216"/>
    </location>
</feature>
<dbReference type="InterPro" id="IPR045232">
    <property type="entry name" value="FAM234"/>
</dbReference>
<feature type="compositionally biased region" description="Basic and acidic residues" evidence="6">
    <location>
        <begin position="238"/>
        <end position="263"/>
    </location>
</feature>
<dbReference type="OrthoDB" id="40617at2759"/>
<feature type="region of interest" description="Disordered" evidence="6">
    <location>
        <begin position="291"/>
        <end position="631"/>
    </location>
</feature>
<evidence type="ECO:0000256" key="1">
    <source>
        <dbReference type="ARBA" id="ARBA00004167"/>
    </source>
</evidence>
<feature type="domain" description="DEX1 C-terminal" evidence="9">
    <location>
        <begin position="1091"/>
        <end position="1192"/>
    </location>
</feature>
<feature type="compositionally biased region" description="Basic and acidic residues" evidence="6">
    <location>
        <begin position="323"/>
        <end position="344"/>
    </location>
</feature>
<dbReference type="GO" id="GO:0016020">
    <property type="term" value="C:membrane"/>
    <property type="evidence" value="ECO:0007669"/>
    <property type="project" value="UniProtKB-SubCell"/>
</dbReference>
<evidence type="ECO:0000256" key="6">
    <source>
        <dbReference type="SAM" id="MobiDB-lite"/>
    </source>
</evidence>
<evidence type="ECO:0000259" key="9">
    <source>
        <dbReference type="Pfam" id="PF23722"/>
    </source>
</evidence>
<organism evidence="10 11">
    <name type="scientific">Seminavis robusta</name>
    <dbReference type="NCBI Taxonomy" id="568900"/>
    <lineage>
        <taxon>Eukaryota</taxon>
        <taxon>Sar</taxon>
        <taxon>Stramenopiles</taxon>
        <taxon>Ochrophyta</taxon>
        <taxon>Bacillariophyta</taxon>
        <taxon>Bacillariophyceae</taxon>
        <taxon>Bacillariophycidae</taxon>
        <taxon>Naviculales</taxon>
        <taxon>Naviculaceae</taxon>
        <taxon>Seminavis</taxon>
    </lineage>
</organism>
<evidence type="ECO:0000256" key="2">
    <source>
        <dbReference type="ARBA" id="ARBA00022692"/>
    </source>
</evidence>
<evidence type="ECO:0000256" key="4">
    <source>
        <dbReference type="ARBA" id="ARBA00022989"/>
    </source>
</evidence>
<keyword evidence="2 7" id="KW-0812">Transmembrane</keyword>
<feature type="region of interest" description="Disordered" evidence="6">
    <location>
        <begin position="238"/>
        <end position="277"/>
    </location>
</feature>
<dbReference type="Pfam" id="PF23722">
    <property type="entry name" value="Beta-sand_DEX1"/>
    <property type="match status" value="1"/>
</dbReference>
<gene>
    <name evidence="10" type="ORF">SEMRO_83_G044510.1</name>
</gene>
<evidence type="ECO:0000256" key="3">
    <source>
        <dbReference type="ARBA" id="ARBA00022729"/>
    </source>
</evidence>
<feature type="compositionally biased region" description="Basic and acidic residues" evidence="6">
    <location>
        <begin position="367"/>
        <end position="569"/>
    </location>
</feature>
<reference evidence="10" key="1">
    <citation type="submission" date="2020-06" db="EMBL/GenBank/DDBJ databases">
        <authorList>
            <consortium name="Plant Systems Biology data submission"/>
        </authorList>
    </citation>
    <scope>NUCLEOTIDE SEQUENCE</scope>
    <source>
        <strain evidence="10">D6</strain>
    </source>
</reference>